<dbReference type="SUPFAM" id="SSF52788">
    <property type="entry name" value="Phosphotyrosine protein phosphatases I"/>
    <property type="match status" value="1"/>
</dbReference>
<comment type="similarity">
    <text evidence="1">Belongs to the low molecular weight phosphotyrosine protein phosphatase family.</text>
</comment>
<evidence type="ECO:0000256" key="6">
    <source>
        <dbReference type="PIRSR" id="PIRSR617867-1"/>
    </source>
</evidence>
<dbReference type="PANTHER" id="PTHR11717:SF7">
    <property type="entry name" value="LOW MOLECULAR WEIGHT PHOSPHOTYROSINE PROTEIN PHOSPHATASE"/>
    <property type="match status" value="1"/>
</dbReference>
<dbReference type="PANTHER" id="PTHR11717">
    <property type="entry name" value="LOW MOLECULAR WEIGHT PROTEIN TYROSINE PHOSPHATASE"/>
    <property type="match status" value="1"/>
</dbReference>
<protein>
    <recommendedName>
        <fullName evidence="2">protein-tyrosine-phosphatase</fullName>
        <ecNumber evidence="2">3.1.3.48</ecNumber>
    </recommendedName>
</protein>
<dbReference type="EC" id="3.1.3.48" evidence="2"/>
<feature type="active site" description="Proton donor" evidence="6">
    <location>
        <position position="284"/>
    </location>
</feature>
<gene>
    <name evidence="8" type="primary">yfkJ_1</name>
    <name evidence="8" type="ORF">FPLFYP42_00229</name>
</gene>
<evidence type="ECO:0000256" key="1">
    <source>
        <dbReference type="ARBA" id="ARBA00011063"/>
    </source>
</evidence>
<evidence type="ECO:0000256" key="4">
    <source>
        <dbReference type="ARBA" id="ARBA00022912"/>
    </source>
</evidence>
<evidence type="ECO:0000256" key="5">
    <source>
        <dbReference type="ARBA" id="ARBA00051722"/>
    </source>
</evidence>
<feature type="active site" evidence="6">
    <location>
        <position position="174"/>
    </location>
</feature>
<dbReference type="InterPro" id="IPR023485">
    <property type="entry name" value="Ptyr_pPase"/>
</dbReference>
<dbReference type="InterPro" id="IPR036196">
    <property type="entry name" value="Ptyr_pPase_sf"/>
</dbReference>
<evidence type="ECO:0000256" key="3">
    <source>
        <dbReference type="ARBA" id="ARBA00022801"/>
    </source>
</evidence>
<dbReference type="InterPro" id="IPR041527">
    <property type="entry name" value="YhcG_N"/>
</dbReference>
<dbReference type="EMBL" id="CACRUB010000014">
    <property type="protein sequence ID" value="VYT67760.1"/>
    <property type="molecule type" value="Genomic_DNA"/>
</dbReference>
<organism evidence="8">
    <name type="scientific">Flavonifractor plautii</name>
    <name type="common">Fusobacterium plautii</name>
    <dbReference type="NCBI Taxonomy" id="292800"/>
    <lineage>
        <taxon>Bacteria</taxon>
        <taxon>Bacillati</taxon>
        <taxon>Bacillota</taxon>
        <taxon>Clostridia</taxon>
        <taxon>Eubacteriales</taxon>
        <taxon>Oscillospiraceae</taxon>
        <taxon>Flavonifractor</taxon>
    </lineage>
</organism>
<dbReference type="AlphaFoldDB" id="A0A6N2YQ73"/>
<reference evidence="8" key="1">
    <citation type="submission" date="2019-11" db="EMBL/GenBank/DDBJ databases">
        <authorList>
            <person name="Feng L."/>
        </authorList>
    </citation>
    <scope>NUCLEOTIDE SEQUENCE</scope>
    <source>
        <strain evidence="8">FplautiiLFYP42</strain>
    </source>
</reference>
<evidence type="ECO:0000256" key="2">
    <source>
        <dbReference type="ARBA" id="ARBA00013064"/>
    </source>
</evidence>
<name>A0A6N2YQ73_FLAPL</name>
<sequence length="314" mass="35588">MNVRKPTDYSAMYGMLDQPMGAGLPQMELYFEIGRAVCARPEKGAAVMAAEYLQANYPGDRGFSPRNLRRMREFYRAYADSLELRALALKLGWTQNVAILEGCESSQERDWYLRAALEHRWTKVELLEKIQARAWLREGLDEPDNTCYTESNTVSAGCLEHEEDPFCVSGNICRSPMAEYVMKDLVKKAGLKGEFQIASAATSREEIGNPIYPPARRKLAEHGVSCDGHAARQLRNSDYEEYDLLIGMDQANLRNMYRICGGDFNDKMHLLMEYAGYPEQEVADPWYTDDFDTTWRDVLAGCQGLLDQIIAQGG</sequence>
<dbReference type="GO" id="GO:0004725">
    <property type="term" value="F:protein tyrosine phosphatase activity"/>
    <property type="evidence" value="ECO:0007669"/>
    <property type="project" value="UniProtKB-EC"/>
</dbReference>
<feature type="domain" description="Phosphotyrosine protein phosphatase I" evidence="7">
    <location>
        <begin position="169"/>
        <end position="308"/>
    </location>
</feature>
<evidence type="ECO:0000259" key="7">
    <source>
        <dbReference type="SMART" id="SM00226"/>
    </source>
</evidence>
<keyword evidence="4" id="KW-0904">Protein phosphatase</keyword>
<dbReference type="Gene3D" id="3.40.50.2300">
    <property type="match status" value="1"/>
</dbReference>
<accession>A0A6N2YQ73</accession>
<dbReference type="SMART" id="SM00226">
    <property type="entry name" value="LMWPc"/>
    <property type="match status" value="1"/>
</dbReference>
<proteinExistence type="inferred from homology"/>
<dbReference type="InterPro" id="IPR017867">
    <property type="entry name" value="Tyr_phospatase_low_mol_wt"/>
</dbReference>
<comment type="catalytic activity">
    <reaction evidence="5">
        <text>O-phospho-L-tyrosyl-[protein] + H2O = L-tyrosyl-[protein] + phosphate</text>
        <dbReference type="Rhea" id="RHEA:10684"/>
        <dbReference type="Rhea" id="RHEA-COMP:10136"/>
        <dbReference type="Rhea" id="RHEA-COMP:20101"/>
        <dbReference type="ChEBI" id="CHEBI:15377"/>
        <dbReference type="ChEBI" id="CHEBI:43474"/>
        <dbReference type="ChEBI" id="CHEBI:46858"/>
        <dbReference type="ChEBI" id="CHEBI:61978"/>
        <dbReference type="EC" id="3.1.3.48"/>
    </reaction>
</comment>
<dbReference type="InterPro" id="IPR050438">
    <property type="entry name" value="LMW_PTPase"/>
</dbReference>
<dbReference type="PRINTS" id="PR00719">
    <property type="entry name" value="LMWPTPASE"/>
</dbReference>
<dbReference type="Pfam" id="PF17761">
    <property type="entry name" value="DUF1016_N"/>
    <property type="match status" value="1"/>
</dbReference>
<dbReference type="Pfam" id="PF01451">
    <property type="entry name" value="LMWPc"/>
    <property type="match status" value="1"/>
</dbReference>
<dbReference type="CDD" id="cd16343">
    <property type="entry name" value="LMWPTP"/>
    <property type="match status" value="1"/>
</dbReference>
<evidence type="ECO:0000313" key="8">
    <source>
        <dbReference type="EMBL" id="VYT67760.1"/>
    </source>
</evidence>
<keyword evidence="3 8" id="KW-0378">Hydrolase</keyword>